<comment type="subcellular location">
    <subcellularLocation>
        <location evidence="7">Cytoplasm</location>
    </subcellularLocation>
</comment>
<dbReference type="SUPFAM" id="SSF48557">
    <property type="entry name" value="L-aspartase-like"/>
    <property type="match status" value="1"/>
</dbReference>
<dbReference type="PANTHER" id="PTHR11444:SF22">
    <property type="entry name" value="FUMARATE HYDRATASE CLASS II"/>
    <property type="match status" value="1"/>
</dbReference>
<proteinExistence type="inferred from homology"/>
<dbReference type="FunFam" id="1.20.200.10:FF:000001">
    <property type="entry name" value="Fumarate hydratase, mitochondrial"/>
    <property type="match status" value="1"/>
</dbReference>
<protein>
    <recommendedName>
        <fullName evidence="7">Fumarate hydratase class II</fullName>
        <shortName evidence="7">Fumarase C</shortName>
        <ecNumber evidence="7">4.2.1.2</ecNumber>
    </recommendedName>
    <alternativeName>
        <fullName evidence="7">Aerobic fumarase</fullName>
    </alternativeName>
    <alternativeName>
        <fullName evidence="7">Iron-independent fumarase</fullName>
    </alternativeName>
</protein>
<name>A5VZ35_PSEP1</name>
<comment type="subunit">
    <text evidence="3 7">Homotetramer.</text>
</comment>
<dbReference type="InterPro" id="IPR020557">
    <property type="entry name" value="Fumarate_lyase_CS"/>
</dbReference>
<dbReference type="PROSITE" id="PS00163">
    <property type="entry name" value="FUMARATE_LYASES"/>
    <property type="match status" value="1"/>
</dbReference>
<dbReference type="InterPro" id="IPR022761">
    <property type="entry name" value="Fumarate_lyase_N"/>
</dbReference>
<dbReference type="UniPathway" id="UPA00223">
    <property type="reaction ID" value="UER01007"/>
</dbReference>
<dbReference type="Gene3D" id="1.10.275.10">
    <property type="entry name" value="Fumarase/aspartase (N-terminal domain)"/>
    <property type="match status" value="1"/>
</dbReference>
<dbReference type="EMBL" id="CP000712">
    <property type="protein sequence ID" value="ABQ77145.1"/>
    <property type="molecule type" value="Genomic_DNA"/>
</dbReference>
<evidence type="ECO:0000259" key="9">
    <source>
        <dbReference type="Pfam" id="PF10415"/>
    </source>
</evidence>
<sequence>MMSDTRIERDSMGELQVPAQALYGAQTQRAVDNFPISGQRMPAQFIRALLLAKAAAAKANVELEQLSAGRGQAIVKAVEQLLAEDFIQHFPVDVFQTGSGTSSNMNANEVIATLATHVLGEAVNANDHVNCGQSSNDIIPTTIHVSAALALHEQLLPALAHLVQVIEVKSAQVHQFVKTGRTHLMDAMPVRMSQVLDGWAAQINAAKAHIEGVLPRLQALAQGGTAVGTGINAHPQFAVGFARQLSGLTKIEFTPGQNLFALIGSQDTAVALSGQLKTTAVALMKIANDLRWMNSGPLAGLGEIELQALQPGSSIMPGKVNPVIPEATAMVAAQVIGNDATIAVAGQAGNFELNVMLPVIARNLLESIELMANVSRLLADKAIASFKVNEDKLKEALARNPILVTALNPIIGYLKAAEIAKTAYKQGRPIIDVALEHTDLSRDQLEALLDPEKLTAGGI</sequence>
<dbReference type="KEGG" id="ppf:Pput_0984"/>
<dbReference type="PRINTS" id="PR00145">
    <property type="entry name" value="ARGSUCLYASE"/>
</dbReference>
<comment type="similarity">
    <text evidence="2 7">Belongs to the class-II fumarase/aspartase family. Fumarase subfamily.</text>
</comment>
<dbReference type="eggNOG" id="COG0114">
    <property type="taxonomic scope" value="Bacteria"/>
</dbReference>
<feature type="binding site" evidence="7">
    <location>
        <begin position="134"/>
        <end position="136"/>
    </location>
    <ligand>
        <name>substrate</name>
    </ligand>
</feature>
<dbReference type="GO" id="GO:0006099">
    <property type="term" value="P:tricarboxylic acid cycle"/>
    <property type="evidence" value="ECO:0007669"/>
    <property type="project" value="UniProtKB-UniRule"/>
</dbReference>
<comment type="catalytic activity">
    <reaction evidence="7">
        <text>(S)-malate = fumarate + H2O</text>
        <dbReference type="Rhea" id="RHEA:12460"/>
        <dbReference type="ChEBI" id="CHEBI:15377"/>
        <dbReference type="ChEBI" id="CHEBI:15589"/>
        <dbReference type="ChEBI" id="CHEBI:29806"/>
        <dbReference type="EC" id="4.2.1.2"/>
    </reaction>
</comment>
<dbReference type="CDD" id="cd01362">
    <property type="entry name" value="Fumarase_classII"/>
    <property type="match status" value="1"/>
</dbReference>
<evidence type="ECO:0000256" key="6">
    <source>
        <dbReference type="ARBA" id="ARBA00023239"/>
    </source>
</evidence>
<dbReference type="GO" id="GO:0004333">
    <property type="term" value="F:fumarate hydratase activity"/>
    <property type="evidence" value="ECO:0007669"/>
    <property type="project" value="UniProtKB-UniRule"/>
</dbReference>
<dbReference type="GO" id="GO:0006106">
    <property type="term" value="P:fumarate metabolic process"/>
    <property type="evidence" value="ECO:0007669"/>
    <property type="project" value="InterPro"/>
</dbReference>
<feature type="binding site" evidence="7">
    <location>
        <begin position="319"/>
        <end position="321"/>
    </location>
    <ligand>
        <name>substrate</name>
    </ligand>
</feature>
<feature type="binding site" evidence="7">
    <location>
        <position position="314"/>
    </location>
    <ligand>
        <name>substrate</name>
    </ligand>
</feature>
<dbReference type="Gene3D" id="1.20.200.10">
    <property type="entry name" value="Fumarase/aspartase (Central domain)"/>
    <property type="match status" value="1"/>
</dbReference>
<evidence type="ECO:0000256" key="2">
    <source>
        <dbReference type="ARBA" id="ARBA00009084"/>
    </source>
</evidence>
<feature type="binding site" evidence="7">
    <location>
        <begin position="99"/>
        <end position="101"/>
    </location>
    <ligand>
        <name>substrate</name>
    </ligand>
</feature>
<feature type="active site" evidence="7">
    <location>
        <position position="313"/>
    </location>
</feature>
<dbReference type="HOGENOM" id="CLU_021594_4_1_6"/>
<evidence type="ECO:0000256" key="4">
    <source>
        <dbReference type="ARBA" id="ARBA00022490"/>
    </source>
</evidence>
<dbReference type="FunFam" id="1.10.275.10:FF:000001">
    <property type="entry name" value="Fumarate hydratase, mitochondrial"/>
    <property type="match status" value="1"/>
</dbReference>
<dbReference type="Gene3D" id="1.10.40.30">
    <property type="entry name" value="Fumarase/aspartase (C-terminal domain)"/>
    <property type="match status" value="1"/>
</dbReference>
<dbReference type="InterPro" id="IPR018951">
    <property type="entry name" value="Fumarase_C_C"/>
</dbReference>
<feature type="binding site" description="in site B" evidence="7">
    <location>
        <begin position="124"/>
        <end position="127"/>
    </location>
    <ligand>
        <name>substrate</name>
    </ligand>
</feature>
<comment type="pathway">
    <text evidence="7">Carbohydrate metabolism; tricarboxylic acid cycle; (S)-malate from fumarate: step 1/1.</text>
</comment>
<feature type="site" description="Important for catalytic activity" evidence="7">
    <location>
        <position position="326"/>
    </location>
</feature>
<accession>A5VZ35</accession>
<feature type="binding site" evidence="7">
    <location>
        <position position="182"/>
    </location>
    <ligand>
        <name>substrate</name>
    </ligand>
</feature>
<feature type="domain" description="Fumarate lyase N-terminal" evidence="8">
    <location>
        <begin position="13"/>
        <end position="337"/>
    </location>
</feature>
<dbReference type="GO" id="GO:0005737">
    <property type="term" value="C:cytoplasm"/>
    <property type="evidence" value="ECO:0007669"/>
    <property type="project" value="UniProtKB-SubCell"/>
</dbReference>
<keyword evidence="4 7" id="KW-0963">Cytoplasm</keyword>
<dbReference type="EC" id="4.2.1.2" evidence="7"/>
<evidence type="ECO:0000256" key="7">
    <source>
        <dbReference type="HAMAP-Rule" id="MF_00743"/>
    </source>
</evidence>
<dbReference type="Pfam" id="PF10415">
    <property type="entry name" value="FumaraseC_C"/>
    <property type="match status" value="1"/>
</dbReference>
<dbReference type="Pfam" id="PF00206">
    <property type="entry name" value="Lyase_1"/>
    <property type="match status" value="1"/>
</dbReference>
<dbReference type="PRINTS" id="PR00149">
    <property type="entry name" value="FUMRATELYASE"/>
</dbReference>
<dbReference type="HAMAP" id="MF_00743">
    <property type="entry name" value="FumaraseC"/>
    <property type="match status" value="1"/>
</dbReference>
<keyword evidence="6 7" id="KW-0456">Lyase</keyword>
<organism evidence="10">
    <name type="scientific">Pseudomonas putida (strain ATCC 700007 / DSM 6899 / JCM 31910 / BCRC 17059 / LMG 24140 / F1)</name>
    <dbReference type="NCBI Taxonomy" id="351746"/>
    <lineage>
        <taxon>Bacteria</taxon>
        <taxon>Pseudomonadati</taxon>
        <taxon>Pseudomonadota</taxon>
        <taxon>Gammaproteobacteria</taxon>
        <taxon>Pseudomonadales</taxon>
        <taxon>Pseudomonadaceae</taxon>
        <taxon>Pseudomonas</taxon>
    </lineage>
</organism>
<gene>
    <name evidence="7" type="primary">fumC</name>
    <name evidence="10" type="ordered locus">Pput_0984</name>
</gene>
<comment type="function">
    <text evidence="7">Involved in the TCA cycle. Catalyzes the stereospecific interconversion of fumarate to L-malate.</text>
</comment>
<evidence type="ECO:0000256" key="3">
    <source>
        <dbReference type="ARBA" id="ARBA00011881"/>
    </source>
</evidence>
<comment type="similarity">
    <text evidence="1">Belongs to the class-II fumarase/aspartase family. Aspartase subfamily.</text>
</comment>
<reference evidence="10" key="1">
    <citation type="submission" date="2007-05" db="EMBL/GenBank/DDBJ databases">
        <title>Complete sequence of Pseudomonas putida F1.</title>
        <authorList>
            <consortium name="US DOE Joint Genome Institute"/>
            <person name="Copeland A."/>
            <person name="Lucas S."/>
            <person name="Lapidus A."/>
            <person name="Barry K."/>
            <person name="Detter J.C."/>
            <person name="Glavina del Rio T."/>
            <person name="Hammon N."/>
            <person name="Israni S."/>
            <person name="Dalin E."/>
            <person name="Tice H."/>
            <person name="Pitluck S."/>
            <person name="Chain P."/>
            <person name="Malfatti S."/>
            <person name="Shin M."/>
            <person name="Vergez L."/>
            <person name="Schmutz J."/>
            <person name="Larimer F."/>
            <person name="Land M."/>
            <person name="Hauser L."/>
            <person name="Kyrpides N."/>
            <person name="Lykidis A."/>
            <person name="Parales R."/>
            <person name="Richardson P."/>
        </authorList>
    </citation>
    <scope>NUCLEOTIDE SEQUENCE [LARGE SCALE GENOMIC DNA]</scope>
    <source>
        <strain evidence="10">F1</strain>
    </source>
</reference>
<dbReference type="FunFam" id="1.10.40.30:FF:000002">
    <property type="entry name" value="Fumarate hydratase class II"/>
    <property type="match status" value="1"/>
</dbReference>
<keyword evidence="5 7" id="KW-0816">Tricarboxylic acid cycle</keyword>
<dbReference type="InterPro" id="IPR005677">
    <property type="entry name" value="Fum_hydII"/>
</dbReference>
<comment type="miscellaneous">
    <text evidence="7">There are 2 substrate-binding sites: the catalytic A site, and the non-catalytic B site that may play a role in the transfer of substrate or product between the active site and the solvent. Alternatively, the B site may bind allosteric effectors.</text>
</comment>
<evidence type="ECO:0000313" key="10">
    <source>
        <dbReference type="EMBL" id="ABQ77145.1"/>
    </source>
</evidence>
<feature type="active site" description="Proton donor/acceptor" evidence="7">
    <location>
        <position position="183"/>
    </location>
</feature>
<dbReference type="AlphaFoldDB" id="A5VZ35"/>
<evidence type="ECO:0000256" key="5">
    <source>
        <dbReference type="ARBA" id="ARBA00022532"/>
    </source>
</evidence>
<dbReference type="InterPro" id="IPR024083">
    <property type="entry name" value="Fumarase/histidase_N"/>
</dbReference>
<dbReference type="InterPro" id="IPR008948">
    <property type="entry name" value="L-Aspartase-like"/>
</dbReference>
<evidence type="ECO:0000256" key="1">
    <source>
        <dbReference type="ARBA" id="ARBA00005596"/>
    </source>
</evidence>
<evidence type="ECO:0000259" key="8">
    <source>
        <dbReference type="Pfam" id="PF00206"/>
    </source>
</evidence>
<dbReference type="PANTHER" id="PTHR11444">
    <property type="entry name" value="ASPARTATEAMMONIA/ARGININOSUCCINATE/ADENYLOSUCCINATE LYASE"/>
    <property type="match status" value="1"/>
</dbReference>
<dbReference type="InterPro" id="IPR000362">
    <property type="entry name" value="Fumarate_lyase_fam"/>
</dbReference>
<feature type="domain" description="Fumarase C C-terminal" evidence="9">
    <location>
        <begin position="403"/>
        <end position="455"/>
    </location>
</feature>